<comment type="similarity">
    <text evidence="1">Belongs to the UPF0235 family.</text>
</comment>
<dbReference type="AlphaFoldDB" id="A0A7C3UDN4"/>
<dbReference type="SMART" id="SM01152">
    <property type="entry name" value="DUF167"/>
    <property type="match status" value="1"/>
</dbReference>
<reference evidence="2" key="1">
    <citation type="journal article" date="2020" name="mSystems">
        <title>Genome- and Community-Level Interaction Insights into Carbon Utilization and Element Cycling Functions of Hydrothermarchaeota in Hydrothermal Sediment.</title>
        <authorList>
            <person name="Zhou Z."/>
            <person name="Liu Y."/>
            <person name="Xu W."/>
            <person name="Pan J."/>
            <person name="Luo Z.H."/>
            <person name="Li M."/>
        </authorList>
    </citation>
    <scope>NUCLEOTIDE SEQUENCE [LARGE SCALE GENOMIC DNA]</scope>
    <source>
        <strain evidence="3">SpSt-10</strain>
        <strain evidence="2">SpSt-97</strain>
    </source>
</reference>
<dbReference type="NCBIfam" id="TIGR00251">
    <property type="entry name" value="DUF167 family protein"/>
    <property type="match status" value="1"/>
</dbReference>
<sequence>MLMENKIDGYNEWKKAIVVRMKVFASEGKANREVEKFLSKFFESDVAIVSGKKSREKKVYDKLGGI</sequence>
<comment type="caution">
    <text evidence="2">The sequence shown here is derived from an EMBL/GenBank/DDBJ whole genome shotgun (WGS) entry which is preliminary data.</text>
</comment>
<evidence type="ECO:0000313" key="3">
    <source>
        <dbReference type="EMBL" id="HHF48294.1"/>
    </source>
</evidence>
<dbReference type="EMBL" id="DTPI01000030">
    <property type="protein sequence ID" value="HGE66496.1"/>
    <property type="molecule type" value="Genomic_DNA"/>
</dbReference>
<dbReference type="InterPro" id="IPR003746">
    <property type="entry name" value="DUF167"/>
</dbReference>
<dbReference type="Gene3D" id="3.30.1200.10">
    <property type="entry name" value="YggU-like"/>
    <property type="match status" value="1"/>
</dbReference>
<dbReference type="SUPFAM" id="SSF69786">
    <property type="entry name" value="YggU-like"/>
    <property type="match status" value="1"/>
</dbReference>
<accession>A0A7C3UDN4</accession>
<name>A0A7C3UDN4_9EURY</name>
<protein>
    <submittedName>
        <fullName evidence="2">YggU family protein</fullName>
    </submittedName>
</protein>
<evidence type="ECO:0000313" key="2">
    <source>
        <dbReference type="EMBL" id="HGE66496.1"/>
    </source>
</evidence>
<dbReference type="EMBL" id="DRUC01000057">
    <property type="protein sequence ID" value="HHF48294.1"/>
    <property type="molecule type" value="Genomic_DNA"/>
</dbReference>
<dbReference type="InterPro" id="IPR036591">
    <property type="entry name" value="YggU-like_sf"/>
</dbReference>
<proteinExistence type="inferred from homology"/>
<dbReference type="Pfam" id="PF02594">
    <property type="entry name" value="DUF167"/>
    <property type="match status" value="1"/>
</dbReference>
<organism evidence="2">
    <name type="scientific">Geoglobus ahangari</name>
    <dbReference type="NCBI Taxonomy" id="113653"/>
    <lineage>
        <taxon>Archaea</taxon>
        <taxon>Methanobacteriati</taxon>
        <taxon>Methanobacteriota</taxon>
        <taxon>Archaeoglobi</taxon>
        <taxon>Archaeoglobales</taxon>
        <taxon>Archaeoglobaceae</taxon>
        <taxon>Geoglobus</taxon>
    </lineage>
</organism>
<gene>
    <name evidence="3" type="ORF">ENL48_03725</name>
    <name evidence="2" type="ORF">ENX77_05185</name>
</gene>
<evidence type="ECO:0000256" key="1">
    <source>
        <dbReference type="ARBA" id="ARBA00010364"/>
    </source>
</evidence>